<name>V7I7C2_9CLOT</name>
<dbReference type="CDD" id="cd00851">
    <property type="entry name" value="MTH1175"/>
    <property type="match status" value="1"/>
</dbReference>
<dbReference type="SUPFAM" id="SSF53146">
    <property type="entry name" value="Nitrogenase accessory factor-like"/>
    <property type="match status" value="1"/>
</dbReference>
<dbReference type="PANTHER" id="PTHR42983">
    <property type="entry name" value="DINITROGENASE IRON-MOLYBDENUM COFACTOR PROTEIN-RELATED"/>
    <property type="match status" value="1"/>
</dbReference>
<dbReference type="InterPro" id="IPR003731">
    <property type="entry name" value="Di-Nase_FeMo-co_biosynth"/>
</dbReference>
<sequence>MKIVLPVEDRSIDAKVSAHFGRTQYYLAYDDITREYDIEENTAAKSQGGAGIKAAQTVVDLGADVLITPRLGENAAEVLRAAGVRLYASIEGTAFTNISRMIKGELETLEGIHPGFHGHGEK</sequence>
<feature type="domain" description="Dinitrogenase iron-molybdenum cofactor biosynthesis" evidence="1">
    <location>
        <begin position="13"/>
        <end position="100"/>
    </location>
</feature>
<dbReference type="PANTHER" id="PTHR42983:SF1">
    <property type="entry name" value="IRON-MOLYBDENUM PROTEIN"/>
    <property type="match status" value="1"/>
</dbReference>
<dbReference type="OrthoDB" id="9807451at2"/>
<evidence type="ECO:0000313" key="3">
    <source>
        <dbReference type="Proteomes" id="UP000017747"/>
    </source>
</evidence>
<keyword evidence="3" id="KW-1185">Reference proteome</keyword>
<proteinExistence type="predicted"/>
<dbReference type="AlphaFoldDB" id="V7I7C2"/>
<dbReference type="eggNOG" id="COG1433">
    <property type="taxonomic scope" value="Bacteria"/>
</dbReference>
<comment type="caution">
    <text evidence="2">The sequence shown here is derived from an EMBL/GenBank/DDBJ whole genome shotgun (WGS) entry which is preliminary data.</text>
</comment>
<dbReference type="Pfam" id="PF02579">
    <property type="entry name" value="Nitro_FeMo-Co"/>
    <property type="match status" value="1"/>
</dbReference>
<dbReference type="EMBL" id="AXUN02000146">
    <property type="protein sequence ID" value="ETA81171.1"/>
    <property type="molecule type" value="Genomic_DNA"/>
</dbReference>
<dbReference type="Proteomes" id="UP000017747">
    <property type="component" value="Unassembled WGS sequence"/>
</dbReference>
<gene>
    <name evidence="2" type="ORF">T472_0207575</name>
</gene>
<dbReference type="RefSeq" id="WP_023384218.1">
    <property type="nucleotide sequence ID" value="NZ_AXUN02000146.1"/>
</dbReference>
<dbReference type="InterPro" id="IPR036105">
    <property type="entry name" value="DiNase_FeMo-co_biosyn_sf"/>
</dbReference>
<dbReference type="Gene3D" id="3.30.420.130">
    <property type="entry name" value="Dinitrogenase iron-molybdenum cofactor biosynthesis domain"/>
    <property type="match status" value="1"/>
</dbReference>
<dbReference type="InterPro" id="IPR033913">
    <property type="entry name" value="MTH1175_dom"/>
</dbReference>
<protein>
    <submittedName>
        <fullName evidence="2">Dinitrogenase iron-molybdenum cofactor biosynthesis protein</fullName>
    </submittedName>
</protein>
<organism evidence="2 3">
    <name type="scientific">Youngiibacter fragilis 232.1</name>
    <dbReference type="NCBI Taxonomy" id="994573"/>
    <lineage>
        <taxon>Bacteria</taxon>
        <taxon>Bacillati</taxon>
        <taxon>Bacillota</taxon>
        <taxon>Clostridia</taxon>
        <taxon>Eubacteriales</taxon>
        <taxon>Clostridiaceae</taxon>
        <taxon>Youngiibacter</taxon>
    </lineage>
</organism>
<evidence type="ECO:0000259" key="1">
    <source>
        <dbReference type="Pfam" id="PF02579"/>
    </source>
</evidence>
<evidence type="ECO:0000313" key="2">
    <source>
        <dbReference type="EMBL" id="ETA81171.1"/>
    </source>
</evidence>
<accession>V7I7C2</accession>
<dbReference type="STRING" id="994573.T472_0207575"/>
<reference evidence="2 3" key="1">
    <citation type="journal article" date="2014" name="Genome Announc.">
        <title>Genome Sequence of Youngiibacter fragilis, the Type Strain of the Genus Youngiibacter.</title>
        <authorList>
            <person name="Wawrik C.B."/>
            <person name="Callaghan A.V."/>
            <person name="Stamps B.W."/>
            <person name="Wawrik B."/>
        </authorList>
    </citation>
    <scope>NUCLEOTIDE SEQUENCE [LARGE SCALE GENOMIC DNA]</scope>
    <source>
        <strain evidence="2 3">232.1</strain>
    </source>
</reference>